<dbReference type="EMBL" id="JAGPXC010000007">
    <property type="protein sequence ID" value="KAH6648340.1"/>
    <property type="molecule type" value="Genomic_DNA"/>
</dbReference>
<dbReference type="GeneID" id="70129348"/>
<sequence length="295" mass="33026">MCRKAIEHGGHVLIARNVDHASFEFRLQHICFGKSEDLPCGNKSSHMELMESRPSYCSNWYGPKMVKHTLLKSVPHSYHLTCSVKFSFTISNLDDQPVGSDQSQTVKKDHFDRKVQHTPFPDHRQVHHCSDTYGCRDGLRLSAKVTLPRDGFGLRRKRLSSLDLVFGRGIRCFICLFIVWGEVWRRSSSACGVDCVCRGLTFPGSAMPGQGGVSSWRVVSRYRREHVYRAVLVGQTELASRSAPERCVGIGGTLIPYSSDQISEPGKGYSPHTHRMLLSVVVSPELYQMGGTANL</sequence>
<comment type="caution">
    <text evidence="1">The sequence shown here is derived from an EMBL/GenBank/DDBJ whole genome shotgun (WGS) entry which is preliminary data.</text>
</comment>
<evidence type="ECO:0000313" key="2">
    <source>
        <dbReference type="Proteomes" id="UP000758603"/>
    </source>
</evidence>
<accession>A0A9P8UEA6</accession>
<dbReference type="RefSeq" id="XP_045954847.1">
    <property type="nucleotide sequence ID" value="XM_046100456.1"/>
</dbReference>
<keyword evidence="2" id="KW-1185">Reference proteome</keyword>
<protein>
    <submittedName>
        <fullName evidence="1">Uncharacterized protein</fullName>
    </submittedName>
</protein>
<organism evidence="1 2">
    <name type="scientific">Truncatella angustata</name>
    <dbReference type="NCBI Taxonomy" id="152316"/>
    <lineage>
        <taxon>Eukaryota</taxon>
        <taxon>Fungi</taxon>
        <taxon>Dikarya</taxon>
        <taxon>Ascomycota</taxon>
        <taxon>Pezizomycotina</taxon>
        <taxon>Sordariomycetes</taxon>
        <taxon>Xylariomycetidae</taxon>
        <taxon>Amphisphaeriales</taxon>
        <taxon>Sporocadaceae</taxon>
        <taxon>Truncatella</taxon>
    </lineage>
</organism>
<dbReference type="AlphaFoldDB" id="A0A9P8UEA6"/>
<proteinExistence type="predicted"/>
<evidence type="ECO:0000313" key="1">
    <source>
        <dbReference type="EMBL" id="KAH6648340.1"/>
    </source>
</evidence>
<gene>
    <name evidence="1" type="ORF">BKA67DRAFT_538384</name>
</gene>
<dbReference type="Proteomes" id="UP000758603">
    <property type="component" value="Unassembled WGS sequence"/>
</dbReference>
<name>A0A9P8UEA6_9PEZI</name>
<reference evidence="1" key="1">
    <citation type="journal article" date="2021" name="Nat. Commun.">
        <title>Genetic determinants of endophytism in the Arabidopsis root mycobiome.</title>
        <authorList>
            <person name="Mesny F."/>
            <person name="Miyauchi S."/>
            <person name="Thiergart T."/>
            <person name="Pickel B."/>
            <person name="Atanasova L."/>
            <person name="Karlsson M."/>
            <person name="Huettel B."/>
            <person name="Barry K.W."/>
            <person name="Haridas S."/>
            <person name="Chen C."/>
            <person name="Bauer D."/>
            <person name="Andreopoulos W."/>
            <person name="Pangilinan J."/>
            <person name="LaButti K."/>
            <person name="Riley R."/>
            <person name="Lipzen A."/>
            <person name="Clum A."/>
            <person name="Drula E."/>
            <person name="Henrissat B."/>
            <person name="Kohler A."/>
            <person name="Grigoriev I.V."/>
            <person name="Martin F.M."/>
            <person name="Hacquard S."/>
        </authorList>
    </citation>
    <scope>NUCLEOTIDE SEQUENCE</scope>
    <source>
        <strain evidence="1">MPI-SDFR-AT-0073</strain>
    </source>
</reference>